<dbReference type="RefSeq" id="WP_175530935.1">
    <property type="nucleotide sequence ID" value="NZ_CP183410.1"/>
</dbReference>
<sequence length="125" mass="14390">MIEVIIENMNRLINELKDSINLDIEDIKAAKQEELLKRNDKKLSIIEDITNLKQDLNQQLIKQLQSGIDVNIYRSKVDFLENNLKELNELNKKLASIVLPVQQMYKELIADVAAKQGGQIFDIKA</sequence>
<protein>
    <recommendedName>
        <fullName evidence="4">Flagellar protein FlgN</fullName>
    </recommendedName>
</protein>
<gene>
    <name evidence="2" type="ORF">PJV92_04355</name>
</gene>
<reference evidence="2" key="2">
    <citation type="submission" date="2023-01" db="EMBL/GenBank/DDBJ databases">
        <authorList>
            <person name="Uljanovas D."/>
        </authorList>
    </citation>
    <scope>NUCLEOTIDE SEQUENCE</scope>
    <source>
        <strain evidence="2">H19</strain>
    </source>
</reference>
<evidence type="ECO:0008006" key="4">
    <source>
        <dbReference type="Google" id="ProtNLM"/>
    </source>
</evidence>
<evidence type="ECO:0000256" key="1">
    <source>
        <dbReference type="SAM" id="Coils"/>
    </source>
</evidence>
<accession>A0AAP4UYK9</accession>
<evidence type="ECO:0000313" key="3">
    <source>
        <dbReference type="Proteomes" id="UP001171508"/>
    </source>
</evidence>
<comment type="caution">
    <text evidence="2">The sequence shown here is derived from an EMBL/GenBank/DDBJ whole genome shotgun (WGS) entry which is preliminary data.</text>
</comment>
<proteinExistence type="predicted"/>
<dbReference type="Proteomes" id="UP001171508">
    <property type="component" value="Unassembled WGS sequence"/>
</dbReference>
<dbReference type="AlphaFoldDB" id="A0AAP4UYK9"/>
<organism evidence="2 3">
    <name type="scientific">Aliarcobacter butzleri</name>
    <dbReference type="NCBI Taxonomy" id="28197"/>
    <lineage>
        <taxon>Bacteria</taxon>
        <taxon>Pseudomonadati</taxon>
        <taxon>Campylobacterota</taxon>
        <taxon>Epsilonproteobacteria</taxon>
        <taxon>Campylobacterales</taxon>
        <taxon>Arcobacteraceae</taxon>
        <taxon>Aliarcobacter</taxon>
    </lineage>
</organism>
<reference evidence="2" key="1">
    <citation type="journal article" date="2023" name="Microorganisms">
        <title>Genomic Characterization of Arcobacter butzleri Strains Isolated from Various Sources in Lithuania.</title>
        <authorList>
            <person name="Uljanovas D."/>
            <person name="Golz G."/>
            <person name="Fleischmann S."/>
            <person name="Kudirkiene E."/>
            <person name="Kasetiene N."/>
            <person name="Grineviciene A."/>
            <person name="Tamuleviciene E."/>
            <person name="Aksomaitiene J."/>
            <person name="Alter T."/>
            <person name="Malakauskas M."/>
        </authorList>
    </citation>
    <scope>NUCLEOTIDE SEQUENCE</scope>
    <source>
        <strain evidence="2">H19</strain>
    </source>
</reference>
<name>A0AAP4UYK9_9BACT</name>
<dbReference type="EMBL" id="JAQJJM010000008">
    <property type="protein sequence ID" value="MDN5131947.1"/>
    <property type="molecule type" value="Genomic_DNA"/>
</dbReference>
<evidence type="ECO:0000313" key="2">
    <source>
        <dbReference type="EMBL" id="MDN5131947.1"/>
    </source>
</evidence>
<feature type="coiled-coil region" evidence="1">
    <location>
        <begin position="70"/>
        <end position="97"/>
    </location>
</feature>
<keyword evidence="1" id="KW-0175">Coiled coil</keyword>